<dbReference type="InterPro" id="IPR022998">
    <property type="entry name" value="ThiamineP_synth_TenI"/>
</dbReference>
<keyword evidence="5" id="KW-1185">Reference proteome</keyword>
<evidence type="ECO:0000313" key="5">
    <source>
        <dbReference type="Proteomes" id="UP000198657"/>
    </source>
</evidence>
<dbReference type="PANTHER" id="PTHR20857">
    <property type="entry name" value="THIAMINE-PHOSPHATE PYROPHOSPHORYLASE"/>
    <property type="match status" value="1"/>
</dbReference>
<dbReference type="OrthoDB" id="194683at2"/>
<evidence type="ECO:0000256" key="2">
    <source>
        <dbReference type="ARBA" id="ARBA00022977"/>
    </source>
</evidence>
<dbReference type="GO" id="GO:0004789">
    <property type="term" value="F:thiamine-phosphate diphosphorylase activity"/>
    <property type="evidence" value="ECO:0007669"/>
    <property type="project" value="TreeGrafter"/>
</dbReference>
<comment type="pathway">
    <text evidence="1">Cofactor biosynthesis; thiamine diphosphate biosynthesis.</text>
</comment>
<name>A0A1H8IVP2_9FLAO</name>
<dbReference type="InterPro" id="IPR013785">
    <property type="entry name" value="Aldolase_TIM"/>
</dbReference>
<dbReference type="STRING" id="604089.SAMN04487942_0715"/>
<organism evidence="4 5">
    <name type="scientific">Flavobacterium sinopsychrotolerans</name>
    <dbReference type="NCBI Taxonomy" id="604089"/>
    <lineage>
        <taxon>Bacteria</taxon>
        <taxon>Pseudomonadati</taxon>
        <taxon>Bacteroidota</taxon>
        <taxon>Flavobacteriia</taxon>
        <taxon>Flavobacteriales</taxon>
        <taxon>Flavobacteriaceae</taxon>
        <taxon>Flavobacterium</taxon>
    </lineage>
</organism>
<sequence>MIVISNPTLIKNEISTINLLFENGMELFHIRKPDFSVAEMKAFLFEIKSDYRQNLVLHSHHQLAVEFGIHRIHFTEKKRNETSEESLKKWKENRFTLSTSIHKMADFEKLSAVFDYAFFGPVFESISKTNYISDIDFEKELKQRNNIKTALIAVGGITSERIKIALKYGFDDVALLGTIWNSNNPIENYKLCQQIALSY</sequence>
<dbReference type="Gene3D" id="3.20.20.70">
    <property type="entry name" value="Aldolase class I"/>
    <property type="match status" value="1"/>
</dbReference>
<dbReference type="CDD" id="cd00564">
    <property type="entry name" value="TMP_TenI"/>
    <property type="match status" value="1"/>
</dbReference>
<keyword evidence="2" id="KW-0784">Thiamine biosynthesis</keyword>
<dbReference type="InterPro" id="IPR036206">
    <property type="entry name" value="ThiamineP_synth_sf"/>
</dbReference>
<dbReference type="GO" id="GO:0005737">
    <property type="term" value="C:cytoplasm"/>
    <property type="evidence" value="ECO:0007669"/>
    <property type="project" value="TreeGrafter"/>
</dbReference>
<dbReference type="SUPFAM" id="SSF51391">
    <property type="entry name" value="Thiamin phosphate synthase"/>
    <property type="match status" value="1"/>
</dbReference>
<accession>A0A1H8IVP2</accession>
<reference evidence="5" key="1">
    <citation type="submission" date="2016-10" db="EMBL/GenBank/DDBJ databases">
        <authorList>
            <person name="Varghese N."/>
            <person name="Submissions S."/>
        </authorList>
    </citation>
    <scope>NUCLEOTIDE SEQUENCE [LARGE SCALE GENOMIC DNA]</scope>
    <source>
        <strain evidence="5">CGMCC 1.8704</strain>
    </source>
</reference>
<dbReference type="AlphaFoldDB" id="A0A1H8IVP2"/>
<evidence type="ECO:0000259" key="3">
    <source>
        <dbReference type="Pfam" id="PF02581"/>
    </source>
</evidence>
<evidence type="ECO:0000256" key="1">
    <source>
        <dbReference type="ARBA" id="ARBA00004948"/>
    </source>
</evidence>
<dbReference type="RefSeq" id="WP_091165870.1">
    <property type="nucleotide sequence ID" value="NZ_CBCSFM010000001.1"/>
</dbReference>
<gene>
    <name evidence="4" type="ORF">SAMN04487942_0715</name>
</gene>
<dbReference type="EMBL" id="FODN01000001">
    <property type="protein sequence ID" value="SEN72017.1"/>
    <property type="molecule type" value="Genomic_DNA"/>
</dbReference>
<dbReference type="Pfam" id="PF02581">
    <property type="entry name" value="TMP-TENI"/>
    <property type="match status" value="1"/>
</dbReference>
<proteinExistence type="predicted"/>
<dbReference type="PANTHER" id="PTHR20857:SF15">
    <property type="entry name" value="THIAMINE-PHOSPHATE SYNTHASE"/>
    <property type="match status" value="1"/>
</dbReference>
<dbReference type="GO" id="GO:0009228">
    <property type="term" value="P:thiamine biosynthetic process"/>
    <property type="evidence" value="ECO:0007669"/>
    <property type="project" value="UniProtKB-KW"/>
</dbReference>
<feature type="domain" description="Thiamine phosphate synthase/TenI" evidence="3">
    <location>
        <begin position="3"/>
        <end position="178"/>
    </location>
</feature>
<dbReference type="Proteomes" id="UP000198657">
    <property type="component" value="Unassembled WGS sequence"/>
</dbReference>
<protein>
    <submittedName>
        <fullName evidence="4">Thiamine-phosphate pyrophosphorylase</fullName>
    </submittedName>
</protein>
<evidence type="ECO:0000313" key="4">
    <source>
        <dbReference type="EMBL" id="SEN72017.1"/>
    </source>
</evidence>